<dbReference type="InterPro" id="IPR037925">
    <property type="entry name" value="FlgE/F/G-like"/>
</dbReference>
<reference evidence="6" key="2">
    <citation type="submission" date="2021-04" db="EMBL/GenBank/DDBJ databases">
        <authorList>
            <person name="Gilroy R."/>
        </authorList>
    </citation>
    <scope>NUCLEOTIDE SEQUENCE</scope>
    <source>
        <strain evidence="6">CHK193-4272</strain>
    </source>
</reference>
<dbReference type="GO" id="GO:0071978">
    <property type="term" value="P:bacterial-type flagellum-dependent swarming motility"/>
    <property type="evidence" value="ECO:0007669"/>
    <property type="project" value="TreeGrafter"/>
</dbReference>
<evidence type="ECO:0000259" key="5">
    <source>
        <dbReference type="Pfam" id="PF22692"/>
    </source>
</evidence>
<evidence type="ECO:0000313" key="7">
    <source>
        <dbReference type="Proteomes" id="UP000886808"/>
    </source>
</evidence>
<evidence type="ECO:0000259" key="3">
    <source>
        <dbReference type="Pfam" id="PF00460"/>
    </source>
</evidence>
<keyword evidence="6" id="KW-0966">Cell projection</keyword>
<feature type="domain" description="Flagellar basal-body/hook protein C-terminal" evidence="4">
    <location>
        <begin position="191"/>
        <end position="234"/>
    </location>
</feature>
<sequence>MNQSFYAAAVAASQQQQSLNVVSNNIANINTIAFKTEQAQFSELLYRTYQGAENEVFRGSGSRIMQTSTNFADGALMARSGGQNYAINGDGFFAVRNPDTNQISYTRAGSFHWGNLENNVNEFYLCDAEGNYVLDQNEQPILMGEDAEAQYPVGVFDFINTNDMQHIGNNKFVPVEKNGDVLAGTGQVVFGAVEGSNADLATQFTKIIEAQRSYSYALKMVQTQDEIESTINSLRG</sequence>
<dbReference type="Pfam" id="PF00460">
    <property type="entry name" value="Flg_bb_rod"/>
    <property type="match status" value="1"/>
</dbReference>
<feature type="domain" description="Flagellar hook protein FlgE/F/G-like D1" evidence="5">
    <location>
        <begin position="86"/>
        <end position="140"/>
    </location>
</feature>
<proteinExistence type="inferred from homology"/>
<reference evidence="6" key="1">
    <citation type="journal article" date="2021" name="PeerJ">
        <title>Extensive microbial diversity within the chicken gut microbiome revealed by metagenomics and culture.</title>
        <authorList>
            <person name="Gilroy R."/>
            <person name="Ravi A."/>
            <person name="Getino M."/>
            <person name="Pursley I."/>
            <person name="Horton D.L."/>
            <person name="Alikhan N.F."/>
            <person name="Baker D."/>
            <person name="Gharbi K."/>
            <person name="Hall N."/>
            <person name="Watson M."/>
            <person name="Adriaenssens E.M."/>
            <person name="Foster-Nyarko E."/>
            <person name="Jarju S."/>
            <person name="Secka A."/>
            <person name="Antonio M."/>
            <person name="Oren A."/>
            <person name="Chaudhuri R.R."/>
            <person name="La Ragione R."/>
            <person name="Hildebrand F."/>
            <person name="Pallen M.J."/>
        </authorList>
    </citation>
    <scope>NUCLEOTIDE SEQUENCE</scope>
    <source>
        <strain evidence="6">CHK193-4272</strain>
    </source>
</reference>
<keyword evidence="2" id="KW-0975">Bacterial flagellum</keyword>
<evidence type="ECO:0000313" key="6">
    <source>
        <dbReference type="EMBL" id="HIV61504.1"/>
    </source>
</evidence>
<dbReference type="InterPro" id="IPR010930">
    <property type="entry name" value="Flg_bb/hook_C_dom"/>
</dbReference>
<dbReference type="InterPro" id="IPR019776">
    <property type="entry name" value="Flagellar_basal_body_rod_CS"/>
</dbReference>
<dbReference type="Pfam" id="PF06429">
    <property type="entry name" value="Flg_bbr_C"/>
    <property type="match status" value="1"/>
</dbReference>
<protein>
    <submittedName>
        <fullName evidence="6">Flagellar hook basal-body protein</fullName>
    </submittedName>
</protein>
<dbReference type="PANTHER" id="PTHR30435">
    <property type="entry name" value="FLAGELLAR PROTEIN"/>
    <property type="match status" value="1"/>
</dbReference>
<dbReference type="AlphaFoldDB" id="A0A9D1PG99"/>
<comment type="similarity">
    <text evidence="1 2">Belongs to the flagella basal body rod proteins family.</text>
</comment>
<dbReference type="EMBL" id="DXIE01000010">
    <property type="protein sequence ID" value="HIV61504.1"/>
    <property type="molecule type" value="Genomic_DNA"/>
</dbReference>
<keyword evidence="6" id="KW-0969">Cilium</keyword>
<feature type="domain" description="Flagellar basal body rod protein N-terminal" evidence="3">
    <location>
        <begin position="5"/>
        <end position="32"/>
    </location>
</feature>
<name>A0A9D1PG99_9FIRM</name>
<keyword evidence="6" id="KW-0282">Flagellum</keyword>
<comment type="caution">
    <text evidence="6">The sequence shown here is derived from an EMBL/GenBank/DDBJ whole genome shotgun (WGS) entry which is preliminary data.</text>
</comment>
<dbReference type="PROSITE" id="PS00588">
    <property type="entry name" value="FLAGELLA_BB_ROD"/>
    <property type="match status" value="1"/>
</dbReference>
<dbReference type="PANTHER" id="PTHR30435:SF19">
    <property type="entry name" value="FLAGELLAR BASAL-BODY ROD PROTEIN FLGG"/>
    <property type="match status" value="1"/>
</dbReference>
<evidence type="ECO:0000259" key="4">
    <source>
        <dbReference type="Pfam" id="PF06429"/>
    </source>
</evidence>
<gene>
    <name evidence="6" type="ORF">H9746_01440</name>
</gene>
<dbReference type="InterPro" id="IPR020013">
    <property type="entry name" value="Flagellar_FlgE/F/G"/>
</dbReference>
<comment type="subcellular location">
    <subcellularLocation>
        <location evidence="2">Bacterial flagellum basal body</location>
    </subcellularLocation>
</comment>
<organism evidence="6 7">
    <name type="scientific">Candidatus Butyricicoccus avistercoris</name>
    <dbReference type="NCBI Taxonomy" id="2838518"/>
    <lineage>
        <taxon>Bacteria</taxon>
        <taxon>Bacillati</taxon>
        <taxon>Bacillota</taxon>
        <taxon>Clostridia</taxon>
        <taxon>Eubacteriales</taxon>
        <taxon>Butyricicoccaceae</taxon>
        <taxon>Butyricicoccus</taxon>
    </lineage>
</organism>
<dbReference type="GO" id="GO:0009425">
    <property type="term" value="C:bacterial-type flagellum basal body"/>
    <property type="evidence" value="ECO:0007669"/>
    <property type="project" value="UniProtKB-SubCell"/>
</dbReference>
<accession>A0A9D1PG99</accession>
<dbReference type="NCBIfam" id="TIGR03506">
    <property type="entry name" value="FlgEFG_subfam"/>
    <property type="match status" value="1"/>
</dbReference>
<dbReference type="InterPro" id="IPR053967">
    <property type="entry name" value="LlgE_F_G-like_D1"/>
</dbReference>
<evidence type="ECO:0000256" key="1">
    <source>
        <dbReference type="ARBA" id="ARBA00009677"/>
    </source>
</evidence>
<dbReference type="Proteomes" id="UP000886808">
    <property type="component" value="Unassembled WGS sequence"/>
</dbReference>
<dbReference type="Pfam" id="PF22692">
    <property type="entry name" value="LlgE_F_G_D1"/>
    <property type="match status" value="1"/>
</dbReference>
<evidence type="ECO:0000256" key="2">
    <source>
        <dbReference type="RuleBase" id="RU362116"/>
    </source>
</evidence>
<dbReference type="InterPro" id="IPR001444">
    <property type="entry name" value="Flag_bb_rod_N"/>
</dbReference>
<dbReference type="SUPFAM" id="SSF117143">
    <property type="entry name" value="Flagellar hook protein flgE"/>
    <property type="match status" value="1"/>
</dbReference>